<dbReference type="Proteomes" id="UP000005845">
    <property type="component" value="Unassembled WGS sequence"/>
</dbReference>
<feature type="transmembrane region" description="Helical" evidence="9">
    <location>
        <begin position="156"/>
        <end position="180"/>
    </location>
</feature>
<feature type="transmembrane region" description="Helical" evidence="9">
    <location>
        <begin position="347"/>
        <end position="362"/>
    </location>
</feature>
<keyword evidence="11" id="KW-1185">Reference proteome</keyword>
<dbReference type="eggNOG" id="ENOG5033880">
    <property type="taxonomic scope" value="Bacteria"/>
</dbReference>
<keyword evidence="4 9" id="KW-0812">Transmembrane</keyword>
<dbReference type="EMBL" id="BAFC01000123">
    <property type="protein sequence ID" value="GAB41285.1"/>
    <property type="molecule type" value="Genomic_DNA"/>
</dbReference>
<feature type="compositionally biased region" description="Polar residues" evidence="8">
    <location>
        <begin position="444"/>
        <end position="455"/>
    </location>
</feature>
<feature type="transmembrane region" description="Helical" evidence="9">
    <location>
        <begin position="113"/>
        <end position="135"/>
    </location>
</feature>
<sequence length="466" mass="49710">MPLSPRFANRWELPTLGASLAVAIALAFALARKTLADRIRADEAVECGAHLCHLSLVDFRDATWRPVTWFITGNNPYDTETYLQHFPNSLDYPTYAPGHLVLWAPLGWMDWRAAGLLETVVAMAVIVATGCWLGLRAAELTPAALIPAGREGAIKRAVAATWGAILLLLCRPVTLAYYLGQPSIVYVLLAVPAIMVRNKYIGVILVAVCCMKPHIGLAVVVVLLARGAWRRALIGVGFATLVSLAATPVMAGGISGVPGWFSSLVGNISESSTRRTTDWLDERIDIVGSLQHAGFGVSTLTTVAVAVAGVVAAYVVVRRTPFRFEWIAVLLGLSLITLTLYHLSYDAAWLIPPIVLGAFEVARDSRVRRRLAPGLVLLFIGAGISHYYAVDQLGQAFGVENFSIWLMRVLLVAGTVLVIAGLWAVLRTGRGAVVPVDAAGAGVQTTHGHPTSTAGIDTPGADIAST</sequence>
<evidence type="ECO:0000256" key="3">
    <source>
        <dbReference type="ARBA" id="ARBA00022679"/>
    </source>
</evidence>
<dbReference type="RefSeq" id="WP_005208569.1">
    <property type="nucleotide sequence ID" value="NZ_BAFC01000123.1"/>
</dbReference>
<comment type="caution">
    <text evidence="10">The sequence shown here is derived from an EMBL/GenBank/DDBJ whole genome shotgun (WGS) entry which is preliminary data.</text>
</comment>
<keyword evidence="2" id="KW-1003">Cell membrane</keyword>
<evidence type="ECO:0000256" key="1">
    <source>
        <dbReference type="ARBA" id="ARBA00004651"/>
    </source>
</evidence>
<dbReference type="InterPro" id="IPR018584">
    <property type="entry name" value="GT87"/>
</dbReference>
<dbReference type="Pfam" id="PF09594">
    <property type="entry name" value="GT87"/>
    <property type="match status" value="1"/>
</dbReference>
<feature type="transmembrane region" description="Helical" evidence="9">
    <location>
        <begin position="295"/>
        <end position="317"/>
    </location>
</feature>
<evidence type="ECO:0000256" key="6">
    <source>
        <dbReference type="ARBA" id="ARBA00023136"/>
    </source>
</evidence>
<protein>
    <recommendedName>
        <fullName evidence="12">DUF2029 domain-containing protein</fullName>
    </recommendedName>
</protein>
<evidence type="ECO:0000256" key="7">
    <source>
        <dbReference type="ARBA" id="ARBA00024033"/>
    </source>
</evidence>
<feature type="transmembrane region" description="Helical" evidence="9">
    <location>
        <begin position="402"/>
        <end position="426"/>
    </location>
</feature>
<keyword evidence="5 9" id="KW-1133">Transmembrane helix</keyword>
<dbReference type="GO" id="GO:0016758">
    <property type="term" value="F:hexosyltransferase activity"/>
    <property type="evidence" value="ECO:0007669"/>
    <property type="project" value="InterPro"/>
</dbReference>
<evidence type="ECO:0000313" key="11">
    <source>
        <dbReference type="Proteomes" id="UP000005845"/>
    </source>
</evidence>
<feature type="transmembrane region" description="Helical" evidence="9">
    <location>
        <begin position="371"/>
        <end position="390"/>
    </location>
</feature>
<comment type="similarity">
    <text evidence="7">Belongs to the glycosyltransferase 87 family.</text>
</comment>
<gene>
    <name evidence="10" type="ORF">GOSPT_125_00520</name>
</gene>
<evidence type="ECO:0000256" key="5">
    <source>
        <dbReference type="ARBA" id="ARBA00022989"/>
    </source>
</evidence>
<evidence type="ECO:0000313" key="10">
    <source>
        <dbReference type="EMBL" id="GAB41285.1"/>
    </source>
</evidence>
<feature type="transmembrane region" description="Helical" evidence="9">
    <location>
        <begin position="324"/>
        <end position="341"/>
    </location>
</feature>
<dbReference type="AlphaFoldDB" id="H5U6C7"/>
<keyword evidence="6 9" id="KW-0472">Membrane</keyword>
<feature type="transmembrane region" description="Helical" evidence="9">
    <location>
        <begin position="200"/>
        <end position="225"/>
    </location>
</feature>
<feature type="transmembrane region" description="Helical" evidence="9">
    <location>
        <begin position="232"/>
        <end position="254"/>
    </location>
</feature>
<reference evidence="10 11" key="1">
    <citation type="submission" date="2012-02" db="EMBL/GenBank/DDBJ databases">
        <title>Whole genome shotgun sequence of Gordonia sputi NBRC 100414.</title>
        <authorList>
            <person name="Yoshida I."/>
            <person name="Hosoyama A."/>
            <person name="Tsuchikane K."/>
            <person name="Katsumata H."/>
            <person name="Yamazaki S."/>
            <person name="Fujita N."/>
        </authorList>
    </citation>
    <scope>NUCLEOTIDE SEQUENCE [LARGE SCALE GENOMIC DNA]</scope>
    <source>
        <strain evidence="10 11">NBRC 100414</strain>
    </source>
</reference>
<proteinExistence type="inferred from homology"/>
<comment type="subcellular location">
    <subcellularLocation>
        <location evidence="1">Cell membrane</location>
        <topology evidence="1">Multi-pass membrane protein</topology>
    </subcellularLocation>
</comment>
<evidence type="ECO:0008006" key="12">
    <source>
        <dbReference type="Google" id="ProtNLM"/>
    </source>
</evidence>
<evidence type="ECO:0000256" key="2">
    <source>
        <dbReference type="ARBA" id="ARBA00022475"/>
    </source>
</evidence>
<feature type="region of interest" description="Disordered" evidence="8">
    <location>
        <begin position="444"/>
        <end position="466"/>
    </location>
</feature>
<accession>H5U6C7</accession>
<dbReference type="GO" id="GO:0005886">
    <property type="term" value="C:plasma membrane"/>
    <property type="evidence" value="ECO:0007669"/>
    <property type="project" value="UniProtKB-SubCell"/>
</dbReference>
<evidence type="ECO:0000256" key="4">
    <source>
        <dbReference type="ARBA" id="ARBA00022692"/>
    </source>
</evidence>
<evidence type="ECO:0000256" key="8">
    <source>
        <dbReference type="SAM" id="MobiDB-lite"/>
    </source>
</evidence>
<name>H5U6C7_9ACTN</name>
<evidence type="ECO:0000256" key="9">
    <source>
        <dbReference type="SAM" id="Phobius"/>
    </source>
</evidence>
<keyword evidence="3" id="KW-0808">Transferase</keyword>
<organism evidence="10 11">
    <name type="scientific">Gordonia sputi NBRC 100414</name>
    <dbReference type="NCBI Taxonomy" id="1089453"/>
    <lineage>
        <taxon>Bacteria</taxon>
        <taxon>Bacillati</taxon>
        <taxon>Actinomycetota</taxon>
        <taxon>Actinomycetes</taxon>
        <taxon>Mycobacteriales</taxon>
        <taxon>Gordoniaceae</taxon>
        <taxon>Gordonia</taxon>
    </lineage>
</organism>